<accession>A0AAV9XIY4</accession>
<reference evidence="1 2" key="1">
    <citation type="submission" date="2019-10" db="EMBL/GenBank/DDBJ databases">
        <authorList>
            <person name="Palmer J.M."/>
        </authorList>
    </citation>
    <scope>NUCLEOTIDE SEQUENCE [LARGE SCALE GENOMIC DNA]</scope>
    <source>
        <strain evidence="1 2">TWF694</strain>
    </source>
</reference>
<comment type="caution">
    <text evidence="1">The sequence shown here is derived from an EMBL/GenBank/DDBJ whole genome shotgun (WGS) entry which is preliminary data.</text>
</comment>
<protein>
    <submittedName>
        <fullName evidence="1">Uncharacterized protein</fullName>
    </submittedName>
</protein>
<proteinExistence type="predicted"/>
<organism evidence="1 2">
    <name type="scientific">Orbilia ellipsospora</name>
    <dbReference type="NCBI Taxonomy" id="2528407"/>
    <lineage>
        <taxon>Eukaryota</taxon>
        <taxon>Fungi</taxon>
        <taxon>Dikarya</taxon>
        <taxon>Ascomycota</taxon>
        <taxon>Pezizomycotina</taxon>
        <taxon>Orbiliomycetes</taxon>
        <taxon>Orbiliales</taxon>
        <taxon>Orbiliaceae</taxon>
        <taxon>Orbilia</taxon>
    </lineage>
</organism>
<gene>
    <name evidence="1" type="ORF">TWF694_008260</name>
</gene>
<evidence type="ECO:0000313" key="1">
    <source>
        <dbReference type="EMBL" id="KAK6540877.1"/>
    </source>
</evidence>
<evidence type="ECO:0000313" key="2">
    <source>
        <dbReference type="Proteomes" id="UP001365542"/>
    </source>
</evidence>
<keyword evidence="2" id="KW-1185">Reference proteome</keyword>
<dbReference type="AlphaFoldDB" id="A0AAV9XIY4"/>
<dbReference type="Proteomes" id="UP001365542">
    <property type="component" value="Unassembled WGS sequence"/>
</dbReference>
<name>A0AAV9XIY4_9PEZI</name>
<sequence>MPRRKGLPSGYQKISIAGEAPLSLPEVIKTKKQKCFLEKGEIGRRLDSEGKLWRHVLDSDGITVA</sequence>
<dbReference type="EMBL" id="JAVHJO010000004">
    <property type="protein sequence ID" value="KAK6540877.1"/>
    <property type="molecule type" value="Genomic_DNA"/>
</dbReference>